<evidence type="ECO:0000256" key="1">
    <source>
        <dbReference type="SAM" id="Phobius"/>
    </source>
</evidence>
<accession>A0ABN1TQ02</accession>
<feature type="transmembrane region" description="Helical" evidence="1">
    <location>
        <begin position="162"/>
        <end position="187"/>
    </location>
</feature>
<feature type="transmembrane region" description="Helical" evidence="1">
    <location>
        <begin position="239"/>
        <end position="259"/>
    </location>
</feature>
<name>A0ABN1TQ02_9ACTN</name>
<evidence type="ECO:0008006" key="4">
    <source>
        <dbReference type="Google" id="ProtNLM"/>
    </source>
</evidence>
<protein>
    <recommendedName>
        <fullName evidence="4">ABC transporter permease</fullName>
    </recommendedName>
</protein>
<proteinExistence type="predicted"/>
<evidence type="ECO:0000313" key="3">
    <source>
        <dbReference type="Proteomes" id="UP001501581"/>
    </source>
</evidence>
<evidence type="ECO:0000313" key="2">
    <source>
        <dbReference type="EMBL" id="GAA1096877.1"/>
    </source>
</evidence>
<reference evidence="2 3" key="1">
    <citation type="journal article" date="2019" name="Int. J. Syst. Evol. Microbiol.">
        <title>The Global Catalogue of Microorganisms (GCM) 10K type strain sequencing project: providing services to taxonomists for standard genome sequencing and annotation.</title>
        <authorList>
            <consortium name="The Broad Institute Genomics Platform"/>
            <consortium name="The Broad Institute Genome Sequencing Center for Infectious Disease"/>
            <person name="Wu L."/>
            <person name="Ma J."/>
        </authorList>
    </citation>
    <scope>NUCLEOTIDE SEQUENCE [LARGE SCALE GENOMIC DNA]</scope>
    <source>
        <strain evidence="2 3">JCM 13008</strain>
    </source>
</reference>
<dbReference type="PANTHER" id="PTHR37305:SF1">
    <property type="entry name" value="MEMBRANE PROTEIN"/>
    <property type="match status" value="1"/>
</dbReference>
<dbReference type="RefSeq" id="WP_343992363.1">
    <property type="nucleotide sequence ID" value="NZ_BAAALG010000003.1"/>
</dbReference>
<keyword evidence="1" id="KW-0472">Membrane</keyword>
<feature type="transmembrane region" description="Helical" evidence="1">
    <location>
        <begin position="120"/>
        <end position="141"/>
    </location>
</feature>
<keyword evidence="1" id="KW-0812">Transmembrane</keyword>
<dbReference type="PANTHER" id="PTHR37305">
    <property type="entry name" value="INTEGRAL MEMBRANE PROTEIN-RELATED"/>
    <property type="match status" value="1"/>
</dbReference>
<organism evidence="2 3">
    <name type="scientific">Nocardioides dubius</name>
    <dbReference type="NCBI Taxonomy" id="317019"/>
    <lineage>
        <taxon>Bacteria</taxon>
        <taxon>Bacillati</taxon>
        <taxon>Actinomycetota</taxon>
        <taxon>Actinomycetes</taxon>
        <taxon>Propionibacteriales</taxon>
        <taxon>Nocardioidaceae</taxon>
        <taxon>Nocardioides</taxon>
    </lineage>
</organism>
<dbReference type="Proteomes" id="UP001501581">
    <property type="component" value="Unassembled WGS sequence"/>
</dbReference>
<gene>
    <name evidence="2" type="ORF">GCM10009668_12090</name>
</gene>
<feature type="transmembrane region" description="Helical" evidence="1">
    <location>
        <begin position="304"/>
        <end position="323"/>
    </location>
</feature>
<feature type="transmembrane region" description="Helical" evidence="1">
    <location>
        <begin position="207"/>
        <end position="232"/>
    </location>
</feature>
<dbReference type="EMBL" id="BAAALG010000003">
    <property type="protein sequence ID" value="GAA1096877.1"/>
    <property type="molecule type" value="Genomic_DNA"/>
</dbReference>
<comment type="caution">
    <text evidence="2">The sequence shown here is derived from an EMBL/GenBank/DDBJ whole genome shotgun (WGS) entry which is preliminary data.</text>
</comment>
<sequence length="329" mass="35277">MRSLLKVELTRLRWRRAVLVMLLGAVVAPLLIAAGVLWDTRPVSDADIARAKEDAQYSAEMSRPAYDDCVADPSGYGVTADDDPASACRDMVGYYPDSENWQDYLYRSVLNLPAQLDESASAVAAIVVILAILLGTTFVGADWASGSMSNQLLFEPRRTRVWWAKGITVALAGAVLTLLGLVVFWAVLGTGAALRDVSVPGSLWGDVAGHAGRAMILGAAAALAGFALTMFFRSTVATLGVVVVVTALSSLIVGLMPIADPIQWQPTMHALAFLQNGFDYTYWPSNCWDSDCGEEERTISMLRGSLFLGTLVLAAVAASLASFRRRDVP</sequence>
<keyword evidence="3" id="KW-1185">Reference proteome</keyword>
<keyword evidence="1" id="KW-1133">Transmembrane helix</keyword>